<sequence length="81" mass="9403">TMFQINQQCKIYQPTLGGRVSDQQLCLVDCLSLLEEMGEVGQNWVRTRQQALYLEAESPWRCRGSGSRWCRSHYSVLRCGF</sequence>
<evidence type="ECO:0000313" key="1">
    <source>
        <dbReference type="Ensembl" id="ENSACOP00000000673.1"/>
    </source>
</evidence>
<dbReference type="Ensembl" id="ENSACOT00000000697.1">
    <property type="protein sequence ID" value="ENSACOP00000000673.1"/>
    <property type="gene ID" value="ENSACOG00000000502.1"/>
</dbReference>
<proteinExistence type="predicted"/>
<name>A0A8B9EXC3_9PSIT</name>
<evidence type="ECO:0000313" key="2">
    <source>
        <dbReference type="Proteomes" id="UP000694522"/>
    </source>
</evidence>
<dbReference type="Proteomes" id="UP000694522">
    <property type="component" value="Unplaced"/>
</dbReference>
<keyword evidence="2" id="KW-1185">Reference proteome</keyword>
<protein>
    <submittedName>
        <fullName evidence="1">Uncharacterized protein</fullName>
    </submittedName>
</protein>
<organism evidence="1 2">
    <name type="scientific">Amazona collaria</name>
    <name type="common">yellow-billed parrot</name>
    <dbReference type="NCBI Taxonomy" id="241587"/>
    <lineage>
        <taxon>Eukaryota</taxon>
        <taxon>Metazoa</taxon>
        <taxon>Chordata</taxon>
        <taxon>Craniata</taxon>
        <taxon>Vertebrata</taxon>
        <taxon>Euteleostomi</taxon>
        <taxon>Archelosauria</taxon>
        <taxon>Archosauria</taxon>
        <taxon>Dinosauria</taxon>
        <taxon>Saurischia</taxon>
        <taxon>Theropoda</taxon>
        <taxon>Coelurosauria</taxon>
        <taxon>Aves</taxon>
        <taxon>Neognathae</taxon>
        <taxon>Neoaves</taxon>
        <taxon>Telluraves</taxon>
        <taxon>Australaves</taxon>
        <taxon>Psittaciformes</taxon>
        <taxon>Psittacidae</taxon>
        <taxon>Amazona</taxon>
    </lineage>
</organism>
<dbReference type="AlphaFoldDB" id="A0A8B9EXC3"/>
<reference evidence="1" key="1">
    <citation type="submission" date="2025-08" db="UniProtKB">
        <authorList>
            <consortium name="Ensembl"/>
        </authorList>
    </citation>
    <scope>IDENTIFICATION</scope>
</reference>
<reference evidence="1" key="2">
    <citation type="submission" date="2025-09" db="UniProtKB">
        <authorList>
            <consortium name="Ensembl"/>
        </authorList>
    </citation>
    <scope>IDENTIFICATION</scope>
</reference>
<accession>A0A8B9EXC3</accession>